<dbReference type="GO" id="GO:0000976">
    <property type="term" value="F:transcription cis-regulatory region binding"/>
    <property type="evidence" value="ECO:0007669"/>
    <property type="project" value="TreeGrafter"/>
</dbReference>
<proteinExistence type="predicted"/>
<dbReference type="InterPro" id="IPR009057">
    <property type="entry name" value="Homeodomain-like_sf"/>
</dbReference>
<dbReference type="SUPFAM" id="SSF48498">
    <property type="entry name" value="Tetracyclin repressor-like, C-terminal domain"/>
    <property type="match status" value="1"/>
</dbReference>
<reference evidence="5" key="1">
    <citation type="submission" date="2020-05" db="EMBL/GenBank/DDBJ databases">
        <authorList>
            <person name="Chiriac C."/>
            <person name="Salcher M."/>
            <person name="Ghai R."/>
            <person name="Kavagutti S V."/>
        </authorList>
    </citation>
    <scope>NUCLEOTIDE SEQUENCE</scope>
</reference>
<keyword evidence="2" id="KW-0238">DNA-binding</keyword>
<accession>A0A6J7D250</accession>
<dbReference type="PROSITE" id="PS50977">
    <property type="entry name" value="HTH_TETR_2"/>
    <property type="match status" value="1"/>
</dbReference>
<organism evidence="5">
    <name type="scientific">freshwater metagenome</name>
    <dbReference type="NCBI Taxonomy" id="449393"/>
    <lineage>
        <taxon>unclassified sequences</taxon>
        <taxon>metagenomes</taxon>
        <taxon>ecological metagenomes</taxon>
    </lineage>
</organism>
<feature type="domain" description="HTH tetR-type" evidence="4">
    <location>
        <begin position="13"/>
        <end position="73"/>
    </location>
</feature>
<evidence type="ECO:0000256" key="2">
    <source>
        <dbReference type="ARBA" id="ARBA00023125"/>
    </source>
</evidence>
<name>A0A6J7D250_9ZZZZ</name>
<dbReference type="EMBL" id="CAFBLN010000011">
    <property type="protein sequence ID" value="CAB4864386.1"/>
    <property type="molecule type" value="Genomic_DNA"/>
</dbReference>
<dbReference type="PANTHER" id="PTHR30055">
    <property type="entry name" value="HTH-TYPE TRANSCRIPTIONAL REGULATOR RUTR"/>
    <property type="match status" value="1"/>
</dbReference>
<sequence>MTTEFINPSLREPITRDSILDNASALLAEKGLTGFRLKDLAKRLNVTIPNLYRYFQDREAIIRATYVRAQGRDAAFLCAVLNATADSITADSNFTETISSFWPALLQQAAQEQRVVRFRAVATIYDGEFSQENPGSINEVHLATTRLFRQAQVHGLIDSSLNPEALSLCIRSMVLGMVLRDFGNNINVSDDELNIIIGRFYKSVLAT</sequence>
<dbReference type="SUPFAM" id="SSF46689">
    <property type="entry name" value="Homeodomain-like"/>
    <property type="match status" value="1"/>
</dbReference>
<dbReference type="InterPro" id="IPR001647">
    <property type="entry name" value="HTH_TetR"/>
</dbReference>
<dbReference type="Pfam" id="PF00440">
    <property type="entry name" value="TetR_N"/>
    <property type="match status" value="1"/>
</dbReference>
<dbReference type="GO" id="GO:0003700">
    <property type="term" value="F:DNA-binding transcription factor activity"/>
    <property type="evidence" value="ECO:0007669"/>
    <property type="project" value="TreeGrafter"/>
</dbReference>
<evidence type="ECO:0000256" key="3">
    <source>
        <dbReference type="ARBA" id="ARBA00023163"/>
    </source>
</evidence>
<dbReference type="PANTHER" id="PTHR30055:SF234">
    <property type="entry name" value="HTH-TYPE TRANSCRIPTIONAL REGULATOR BETI"/>
    <property type="match status" value="1"/>
</dbReference>
<gene>
    <name evidence="5" type="ORF">UFOPK3381_00440</name>
</gene>
<keyword evidence="3" id="KW-0804">Transcription</keyword>
<keyword evidence="1" id="KW-0805">Transcription regulation</keyword>
<evidence type="ECO:0000256" key="1">
    <source>
        <dbReference type="ARBA" id="ARBA00023015"/>
    </source>
</evidence>
<dbReference type="PRINTS" id="PR00455">
    <property type="entry name" value="HTHTETR"/>
</dbReference>
<evidence type="ECO:0000259" key="4">
    <source>
        <dbReference type="PROSITE" id="PS50977"/>
    </source>
</evidence>
<evidence type="ECO:0000313" key="5">
    <source>
        <dbReference type="EMBL" id="CAB4864386.1"/>
    </source>
</evidence>
<dbReference type="InterPro" id="IPR036271">
    <property type="entry name" value="Tet_transcr_reg_TetR-rel_C_sf"/>
</dbReference>
<dbReference type="InterPro" id="IPR050109">
    <property type="entry name" value="HTH-type_TetR-like_transc_reg"/>
</dbReference>
<dbReference type="AlphaFoldDB" id="A0A6J7D250"/>
<protein>
    <submittedName>
        <fullName evidence="5">Unannotated protein</fullName>
    </submittedName>
</protein>
<dbReference type="Gene3D" id="1.10.357.10">
    <property type="entry name" value="Tetracycline Repressor, domain 2"/>
    <property type="match status" value="1"/>
</dbReference>